<dbReference type="Proteomes" id="UP000261055">
    <property type="component" value="Unassembled WGS sequence"/>
</dbReference>
<accession>A0A3E4M8F1</accession>
<evidence type="ECO:0000313" key="15">
    <source>
        <dbReference type="Proteomes" id="UP000266376"/>
    </source>
</evidence>
<evidence type="ECO:0000256" key="5">
    <source>
        <dbReference type="SAM" id="MobiDB-lite"/>
    </source>
</evidence>
<evidence type="ECO:0000313" key="16">
    <source>
        <dbReference type="Proteomes" id="UP000283630"/>
    </source>
</evidence>
<dbReference type="EMBL" id="QSOI01000014">
    <property type="protein sequence ID" value="RGI83364.1"/>
    <property type="molecule type" value="Genomic_DNA"/>
</dbReference>
<evidence type="ECO:0000313" key="12">
    <source>
        <dbReference type="Proteomes" id="UP000260664"/>
    </source>
</evidence>
<keyword evidence="3 4" id="KW-0479">Metal-binding</keyword>
<dbReference type="Proteomes" id="UP000283630">
    <property type="component" value="Unassembled WGS sequence"/>
</dbReference>
<feature type="region of interest" description="Disordered" evidence="5">
    <location>
        <begin position="128"/>
        <end position="149"/>
    </location>
</feature>
<evidence type="ECO:0000313" key="14">
    <source>
        <dbReference type="Proteomes" id="UP000261208"/>
    </source>
</evidence>
<dbReference type="EMBL" id="QSQQ01000018">
    <property type="protein sequence ID" value="RGK45944.1"/>
    <property type="molecule type" value="Genomic_DNA"/>
</dbReference>
<protein>
    <recommendedName>
        <fullName evidence="2">GTP cyclohydrolase 1 type 2 homolog</fullName>
    </recommendedName>
</protein>
<evidence type="ECO:0000256" key="3">
    <source>
        <dbReference type="ARBA" id="ARBA00022723"/>
    </source>
</evidence>
<dbReference type="AlphaFoldDB" id="A0A3E4M8F1"/>
<feature type="binding site" evidence="4">
    <location>
        <position position="65"/>
    </location>
    <ligand>
        <name>a divalent metal cation</name>
        <dbReference type="ChEBI" id="CHEBI:60240"/>
        <label>1</label>
    </ligand>
</feature>
<dbReference type="PANTHER" id="PTHR13799:SF14">
    <property type="entry name" value="GTP CYCLOHYDROLASE 1 TYPE 2 HOMOLOG"/>
    <property type="match status" value="1"/>
</dbReference>
<dbReference type="Proteomes" id="UP000260664">
    <property type="component" value="Unassembled WGS sequence"/>
</dbReference>
<dbReference type="EMBL" id="QRWH01000022">
    <property type="protein sequence ID" value="RGT06774.1"/>
    <property type="molecule type" value="Genomic_DNA"/>
</dbReference>
<dbReference type="InterPro" id="IPR036069">
    <property type="entry name" value="DUF34/NIF3_sf"/>
</dbReference>
<proteinExistence type="inferred from homology"/>
<comment type="similarity">
    <text evidence="1">Belongs to the GTP cyclohydrolase I type 2/NIF3 family.</text>
</comment>
<dbReference type="GO" id="GO:0005737">
    <property type="term" value="C:cytoplasm"/>
    <property type="evidence" value="ECO:0007669"/>
    <property type="project" value="TreeGrafter"/>
</dbReference>
<dbReference type="Proteomes" id="UP000266376">
    <property type="component" value="Unassembled WGS sequence"/>
</dbReference>
<dbReference type="GO" id="GO:0046872">
    <property type="term" value="F:metal ion binding"/>
    <property type="evidence" value="ECO:0007669"/>
    <property type="project" value="UniProtKB-KW"/>
</dbReference>
<evidence type="ECO:0000313" key="8">
    <source>
        <dbReference type="EMBL" id="RGO47848.1"/>
    </source>
</evidence>
<evidence type="ECO:0000256" key="1">
    <source>
        <dbReference type="ARBA" id="ARBA00006964"/>
    </source>
</evidence>
<evidence type="ECO:0000313" key="17">
    <source>
        <dbReference type="Proteomes" id="UP000283652"/>
    </source>
</evidence>
<dbReference type="Proteomes" id="UP000261208">
    <property type="component" value="Unassembled WGS sequence"/>
</dbReference>
<feature type="binding site" evidence="4">
    <location>
        <position position="64"/>
    </location>
    <ligand>
        <name>a divalent metal cation</name>
        <dbReference type="ChEBI" id="CHEBI:60240"/>
        <label>2</label>
    </ligand>
</feature>
<evidence type="ECO:0000313" key="6">
    <source>
        <dbReference type="EMBL" id="RGI83364.1"/>
    </source>
</evidence>
<evidence type="ECO:0000313" key="11">
    <source>
        <dbReference type="EMBL" id="RGW53953.1"/>
    </source>
</evidence>
<evidence type="ECO:0000313" key="10">
    <source>
        <dbReference type="EMBL" id="RGT06774.1"/>
    </source>
</evidence>
<dbReference type="Gene3D" id="3.40.1390.30">
    <property type="entry name" value="NIF3 (NGG1p interacting factor 3)-like"/>
    <property type="match status" value="2"/>
</dbReference>
<dbReference type="EMBL" id="QSVQ01000019">
    <property type="protein sequence ID" value="RGO47848.1"/>
    <property type="molecule type" value="Genomic_DNA"/>
</dbReference>
<dbReference type="SUPFAM" id="SSF102705">
    <property type="entry name" value="NIF3 (NGG1p interacting factor 3)-like"/>
    <property type="match status" value="1"/>
</dbReference>
<feature type="binding site" evidence="4">
    <location>
        <position position="103"/>
    </location>
    <ligand>
        <name>a divalent metal cation</name>
        <dbReference type="ChEBI" id="CHEBI:60240"/>
        <label>1</label>
    </ligand>
</feature>
<dbReference type="InterPro" id="IPR002678">
    <property type="entry name" value="DUF34/NIF3"/>
</dbReference>
<gene>
    <name evidence="11" type="ORF">DWV67_06820</name>
    <name evidence="10" type="ORF">DWX53_15055</name>
    <name evidence="9" type="ORF">DWY33_07620</name>
    <name evidence="8" type="ORF">DXB12_13590</name>
    <name evidence="7" type="ORF">DXD10_12885</name>
    <name evidence="6" type="ORF">DXD84_11050</name>
</gene>
<evidence type="ECO:0000313" key="13">
    <source>
        <dbReference type="Proteomes" id="UP000261055"/>
    </source>
</evidence>
<dbReference type="Pfam" id="PF01784">
    <property type="entry name" value="DUF34_NIF3"/>
    <property type="match status" value="1"/>
</dbReference>
<dbReference type="PANTHER" id="PTHR13799">
    <property type="entry name" value="NGG1 INTERACTING FACTOR 3"/>
    <property type="match status" value="1"/>
</dbReference>
<keyword evidence="13" id="KW-1185">Reference proteome</keyword>
<comment type="caution">
    <text evidence="7">The sequence shown here is derived from an EMBL/GenBank/DDBJ whole genome shotgun (WGS) entry which is preliminary data.</text>
</comment>
<dbReference type="Proteomes" id="UP000283652">
    <property type="component" value="Unassembled WGS sequence"/>
</dbReference>
<evidence type="ECO:0000313" key="9">
    <source>
        <dbReference type="EMBL" id="RGR58933.1"/>
    </source>
</evidence>
<evidence type="ECO:0000256" key="4">
    <source>
        <dbReference type="PIRSR" id="PIRSR602678-1"/>
    </source>
</evidence>
<reference evidence="12 13" key="1">
    <citation type="submission" date="2018-08" db="EMBL/GenBank/DDBJ databases">
        <title>A genome reference for cultivated species of the human gut microbiota.</title>
        <authorList>
            <person name="Zou Y."/>
            <person name="Xue W."/>
            <person name="Luo G."/>
        </authorList>
    </citation>
    <scope>NUCLEOTIDE SEQUENCE [LARGE SCALE GENOMIC DNA]</scope>
    <source>
        <strain evidence="11 15">AF12-11</strain>
        <strain evidence="10 16">AF19-4AC</strain>
        <strain evidence="9 17">AF25-11</strain>
        <strain evidence="8 13">OM02-12</strain>
        <strain evidence="7 14">TF11-11</strain>
        <strain evidence="6 12">TM09-19AC</strain>
    </source>
</reference>
<sequence length="270" mass="29534">MLCKDIIKIIEQDYSPRYALSWDNVGLLAGRDDKEVAKIYVALDATDEVVDEAILAGADMLVTHHPLIFSGMKQVNNQNFIGRRLVKLIQHDISYYAMHTNYDVKGMADLAADYLKLENCQILDVTGENESGEPEGIGRVGEIPSASDNDEQRNEISLADYCEEVKKAFALDTVKVFGDLKQNVHRVAICPGSGKSDIDQAIAAGADVYVTGDIGHHEGIDALARGLNIIDAGHYGVEHIFIGDMGNYLRAHLLGVEVIEAPVSHPFTVI</sequence>
<evidence type="ECO:0000256" key="2">
    <source>
        <dbReference type="ARBA" id="ARBA00022112"/>
    </source>
</evidence>
<feature type="binding site" evidence="4">
    <location>
        <position position="234"/>
    </location>
    <ligand>
        <name>a divalent metal cation</name>
        <dbReference type="ChEBI" id="CHEBI:60240"/>
        <label>1</label>
    </ligand>
</feature>
<feature type="binding site" evidence="4">
    <location>
        <position position="238"/>
    </location>
    <ligand>
        <name>a divalent metal cation</name>
        <dbReference type="ChEBI" id="CHEBI:60240"/>
        <label>1</label>
    </ligand>
</feature>
<evidence type="ECO:0000313" key="7">
    <source>
        <dbReference type="EMBL" id="RGK45944.1"/>
    </source>
</evidence>
<dbReference type="EMBL" id="QRUK01000011">
    <property type="protein sequence ID" value="RGR58933.1"/>
    <property type="molecule type" value="Genomic_DNA"/>
</dbReference>
<dbReference type="RefSeq" id="WP_117495478.1">
    <property type="nucleotide sequence ID" value="NZ_QRUK01000011.1"/>
</dbReference>
<dbReference type="NCBIfam" id="TIGR00486">
    <property type="entry name" value="YbgI_SA1388"/>
    <property type="match status" value="1"/>
</dbReference>
<dbReference type="EMBL" id="QSAJ01000013">
    <property type="protein sequence ID" value="RGW53953.1"/>
    <property type="molecule type" value="Genomic_DNA"/>
</dbReference>
<name>A0A3E4M8F1_9FIRM</name>
<dbReference type="FunFam" id="3.40.1390.30:FF:000001">
    <property type="entry name" value="GTP cyclohydrolase 1 type 2"/>
    <property type="match status" value="1"/>
</dbReference>
<organism evidence="7 14">
    <name type="scientific">Dorea formicigenerans</name>
    <dbReference type="NCBI Taxonomy" id="39486"/>
    <lineage>
        <taxon>Bacteria</taxon>
        <taxon>Bacillati</taxon>
        <taxon>Bacillota</taxon>
        <taxon>Clostridia</taxon>
        <taxon>Lachnospirales</taxon>
        <taxon>Lachnospiraceae</taxon>
        <taxon>Dorea</taxon>
    </lineage>
</organism>